<evidence type="ECO:0000256" key="7">
    <source>
        <dbReference type="ARBA" id="ARBA00023136"/>
    </source>
</evidence>
<feature type="transmembrane region" description="Helical" evidence="10">
    <location>
        <begin position="96"/>
        <end position="115"/>
    </location>
</feature>
<dbReference type="Gene3D" id="1.50.40.10">
    <property type="entry name" value="Mitochondrial carrier domain"/>
    <property type="match status" value="1"/>
</dbReference>
<keyword evidence="12" id="KW-1185">Reference proteome</keyword>
<feature type="repeat" description="Solcar" evidence="8">
    <location>
        <begin position="5"/>
        <end position="90"/>
    </location>
</feature>
<evidence type="ECO:0000313" key="11">
    <source>
        <dbReference type="EMBL" id="KAJ8957453.1"/>
    </source>
</evidence>
<keyword evidence="4 8" id="KW-0812">Transmembrane</keyword>
<keyword evidence="6 10" id="KW-1133">Transmembrane helix</keyword>
<dbReference type="SUPFAM" id="SSF103506">
    <property type="entry name" value="Mitochondrial carrier"/>
    <property type="match status" value="1"/>
</dbReference>
<dbReference type="EMBL" id="JAPWTK010000023">
    <property type="protein sequence ID" value="KAJ8957453.1"/>
    <property type="molecule type" value="Genomic_DNA"/>
</dbReference>
<gene>
    <name evidence="11" type="ORF">NQ318_004934</name>
</gene>
<dbReference type="InterPro" id="IPR023395">
    <property type="entry name" value="MCP_dom_sf"/>
</dbReference>
<protein>
    <recommendedName>
        <fullName evidence="13">Mitochondrial carrier protein</fullName>
    </recommendedName>
</protein>
<name>A0AAV8Z318_9CUCU</name>
<evidence type="ECO:0000256" key="1">
    <source>
        <dbReference type="ARBA" id="ARBA00004141"/>
    </source>
</evidence>
<evidence type="ECO:0000256" key="10">
    <source>
        <dbReference type="SAM" id="Phobius"/>
    </source>
</evidence>
<keyword evidence="5" id="KW-0677">Repeat</keyword>
<dbReference type="InterPro" id="IPR050391">
    <property type="entry name" value="Mito_Metabolite_Transporter"/>
</dbReference>
<dbReference type="PROSITE" id="PS50920">
    <property type="entry name" value="SOLCAR"/>
    <property type="match status" value="1"/>
</dbReference>
<evidence type="ECO:0000256" key="6">
    <source>
        <dbReference type="ARBA" id="ARBA00022989"/>
    </source>
</evidence>
<dbReference type="Pfam" id="PF00153">
    <property type="entry name" value="Mito_carr"/>
    <property type="match status" value="1"/>
</dbReference>
<evidence type="ECO:0000256" key="4">
    <source>
        <dbReference type="ARBA" id="ARBA00022692"/>
    </source>
</evidence>
<dbReference type="PANTHER" id="PTHR45618">
    <property type="entry name" value="MITOCHONDRIAL DICARBOXYLATE CARRIER-RELATED"/>
    <property type="match status" value="1"/>
</dbReference>
<keyword evidence="7 8" id="KW-0472">Membrane</keyword>
<proteinExistence type="inferred from homology"/>
<evidence type="ECO:0000256" key="2">
    <source>
        <dbReference type="ARBA" id="ARBA00006375"/>
    </source>
</evidence>
<evidence type="ECO:0000256" key="3">
    <source>
        <dbReference type="ARBA" id="ARBA00022448"/>
    </source>
</evidence>
<evidence type="ECO:0008006" key="13">
    <source>
        <dbReference type="Google" id="ProtNLM"/>
    </source>
</evidence>
<evidence type="ECO:0000313" key="12">
    <source>
        <dbReference type="Proteomes" id="UP001162162"/>
    </source>
</evidence>
<comment type="subcellular location">
    <subcellularLocation>
        <location evidence="1">Membrane</location>
        <topology evidence="1">Multi-pass membrane protein</topology>
    </subcellularLocation>
</comment>
<keyword evidence="3 9" id="KW-0813">Transport</keyword>
<dbReference type="InterPro" id="IPR018108">
    <property type="entry name" value="MCP_transmembrane"/>
</dbReference>
<evidence type="ECO:0000256" key="5">
    <source>
        <dbReference type="ARBA" id="ARBA00022737"/>
    </source>
</evidence>
<dbReference type="GO" id="GO:0016020">
    <property type="term" value="C:membrane"/>
    <property type="evidence" value="ECO:0007669"/>
    <property type="project" value="UniProtKB-SubCell"/>
</dbReference>
<comment type="similarity">
    <text evidence="2 9">Belongs to the mitochondrial carrier (TC 2.A.29) family.</text>
</comment>
<accession>A0AAV8Z318</accession>
<comment type="caution">
    <text evidence="11">The sequence shown here is derived from an EMBL/GenBank/DDBJ whole genome shotgun (WGS) entry which is preliminary data.</text>
</comment>
<reference evidence="11" key="1">
    <citation type="journal article" date="2023" name="Insect Mol. Biol.">
        <title>Genome sequencing provides insights into the evolution of gene families encoding plant cell wall-degrading enzymes in longhorned beetles.</title>
        <authorList>
            <person name="Shin N.R."/>
            <person name="Okamura Y."/>
            <person name="Kirsch R."/>
            <person name="Pauchet Y."/>
        </authorList>
    </citation>
    <scope>NUCLEOTIDE SEQUENCE</scope>
    <source>
        <strain evidence="11">AMC_N1</strain>
    </source>
</reference>
<evidence type="ECO:0000256" key="9">
    <source>
        <dbReference type="RuleBase" id="RU000488"/>
    </source>
</evidence>
<dbReference type="AlphaFoldDB" id="A0AAV8Z318"/>
<dbReference type="Proteomes" id="UP001162162">
    <property type="component" value="Unassembled WGS sequence"/>
</dbReference>
<organism evidence="11 12">
    <name type="scientific">Aromia moschata</name>
    <dbReference type="NCBI Taxonomy" id="1265417"/>
    <lineage>
        <taxon>Eukaryota</taxon>
        <taxon>Metazoa</taxon>
        <taxon>Ecdysozoa</taxon>
        <taxon>Arthropoda</taxon>
        <taxon>Hexapoda</taxon>
        <taxon>Insecta</taxon>
        <taxon>Pterygota</taxon>
        <taxon>Neoptera</taxon>
        <taxon>Endopterygota</taxon>
        <taxon>Coleoptera</taxon>
        <taxon>Polyphaga</taxon>
        <taxon>Cucujiformia</taxon>
        <taxon>Chrysomeloidea</taxon>
        <taxon>Cerambycidae</taxon>
        <taxon>Cerambycinae</taxon>
        <taxon>Callichromatini</taxon>
        <taxon>Aromia</taxon>
    </lineage>
</organism>
<evidence type="ECO:0000256" key="8">
    <source>
        <dbReference type="PROSITE-ProRule" id="PRU00282"/>
    </source>
</evidence>
<sequence>MSDKERRVSRWYFGGVAAATATCFTHPLDLIKVLLQTQHGPEKPSIVQLTKEVVRKNGILGLYAGISAALLRQLTYSTSRFAIYEIAKQNLQSNSFAAKVGMAGFAGAAGAWWALRPIW</sequence>